<keyword evidence="2" id="KW-1185">Reference proteome</keyword>
<evidence type="ECO:0000313" key="2">
    <source>
        <dbReference type="Proteomes" id="UP000198304"/>
    </source>
</evidence>
<protein>
    <submittedName>
        <fullName evidence="1">Uncharacterized protein</fullName>
    </submittedName>
</protein>
<evidence type="ECO:0000313" key="1">
    <source>
        <dbReference type="EMBL" id="SNS69367.1"/>
    </source>
</evidence>
<name>A0A239GJM3_9FIRM</name>
<accession>A0A239GJM3</accession>
<gene>
    <name evidence="1" type="ORF">SAMN05446037_101748</name>
</gene>
<reference evidence="1 2" key="1">
    <citation type="submission" date="2017-06" db="EMBL/GenBank/DDBJ databases">
        <authorList>
            <person name="Kim H.J."/>
            <person name="Triplett B.A."/>
        </authorList>
    </citation>
    <scope>NUCLEOTIDE SEQUENCE [LARGE SCALE GENOMIC DNA]</scope>
    <source>
        <strain evidence="1 2">SCA</strain>
    </source>
</reference>
<sequence>MVLIEIYKSKYPRHTAFKSGVTQALQTSGLFAKSIPRKGVR</sequence>
<proteinExistence type="predicted"/>
<dbReference type="Proteomes" id="UP000198304">
    <property type="component" value="Unassembled WGS sequence"/>
</dbReference>
<dbReference type="EMBL" id="FZOJ01000017">
    <property type="protein sequence ID" value="SNS69367.1"/>
    <property type="molecule type" value="Genomic_DNA"/>
</dbReference>
<organism evidence="1 2">
    <name type="scientific">Anaerovirgula multivorans</name>
    <dbReference type="NCBI Taxonomy" id="312168"/>
    <lineage>
        <taxon>Bacteria</taxon>
        <taxon>Bacillati</taxon>
        <taxon>Bacillota</taxon>
        <taxon>Clostridia</taxon>
        <taxon>Peptostreptococcales</taxon>
        <taxon>Natronincolaceae</taxon>
        <taxon>Anaerovirgula</taxon>
    </lineage>
</organism>
<dbReference type="AlphaFoldDB" id="A0A239GJM3"/>